<sequence length="150" mass="16334">MPCRCLDTSIPNSYLFEISNVSLPHNANFMTLRFHVATCIGIFEYSSSIRISRKSSIHANVTTSSPNVATSTLKIVAPSLEVARATVEWEESTRMRCCDRCVLWDGLEDVGGLGPATSAAVSSEVYSKKAFGSVVGRHDDKKDLVCDLGE</sequence>
<reference evidence="1" key="1">
    <citation type="submission" date="2020-09" db="EMBL/GenBank/DDBJ databases">
        <title>Genome-Enabled Discovery of Anthraquinone Biosynthesis in Senna tora.</title>
        <authorList>
            <person name="Kang S.-H."/>
            <person name="Pandey R.P."/>
            <person name="Lee C.-M."/>
            <person name="Sim J.-S."/>
            <person name="Jeong J.-T."/>
            <person name="Choi B.-S."/>
            <person name="Jung M."/>
            <person name="Ginzburg D."/>
            <person name="Zhao K."/>
            <person name="Won S.Y."/>
            <person name="Oh T.-J."/>
            <person name="Yu Y."/>
            <person name="Kim N.-H."/>
            <person name="Lee O.R."/>
            <person name="Lee T.-H."/>
            <person name="Bashyal P."/>
            <person name="Kim T.-S."/>
            <person name="Lee W.-H."/>
            <person name="Kawkins C."/>
            <person name="Kim C.-K."/>
            <person name="Kim J.S."/>
            <person name="Ahn B.O."/>
            <person name="Rhee S.Y."/>
            <person name="Sohng J.K."/>
        </authorList>
    </citation>
    <scope>NUCLEOTIDE SEQUENCE</scope>
    <source>
        <tissue evidence="1">Leaf</tissue>
    </source>
</reference>
<protein>
    <submittedName>
        <fullName evidence="1">Uncharacterized protein</fullName>
    </submittedName>
</protein>
<evidence type="ECO:0000313" key="2">
    <source>
        <dbReference type="Proteomes" id="UP000634136"/>
    </source>
</evidence>
<dbReference type="EMBL" id="JAAIUW010000003">
    <property type="protein sequence ID" value="KAF7839417.1"/>
    <property type="molecule type" value="Genomic_DNA"/>
</dbReference>
<organism evidence="1 2">
    <name type="scientific">Senna tora</name>
    <dbReference type="NCBI Taxonomy" id="362788"/>
    <lineage>
        <taxon>Eukaryota</taxon>
        <taxon>Viridiplantae</taxon>
        <taxon>Streptophyta</taxon>
        <taxon>Embryophyta</taxon>
        <taxon>Tracheophyta</taxon>
        <taxon>Spermatophyta</taxon>
        <taxon>Magnoliopsida</taxon>
        <taxon>eudicotyledons</taxon>
        <taxon>Gunneridae</taxon>
        <taxon>Pentapetalae</taxon>
        <taxon>rosids</taxon>
        <taxon>fabids</taxon>
        <taxon>Fabales</taxon>
        <taxon>Fabaceae</taxon>
        <taxon>Caesalpinioideae</taxon>
        <taxon>Cassia clade</taxon>
        <taxon>Senna</taxon>
    </lineage>
</organism>
<gene>
    <name evidence="1" type="ORF">G2W53_007899</name>
</gene>
<dbReference type="Proteomes" id="UP000634136">
    <property type="component" value="Unassembled WGS sequence"/>
</dbReference>
<proteinExistence type="predicted"/>
<evidence type="ECO:0000313" key="1">
    <source>
        <dbReference type="EMBL" id="KAF7839417.1"/>
    </source>
</evidence>
<name>A0A835CHN7_9FABA</name>
<keyword evidence="2" id="KW-1185">Reference proteome</keyword>
<comment type="caution">
    <text evidence="1">The sequence shown here is derived from an EMBL/GenBank/DDBJ whole genome shotgun (WGS) entry which is preliminary data.</text>
</comment>
<dbReference type="AlphaFoldDB" id="A0A835CHN7"/>
<accession>A0A835CHN7</accession>